<dbReference type="GO" id="GO:0009102">
    <property type="term" value="P:biotin biosynthetic process"/>
    <property type="evidence" value="ECO:0007669"/>
    <property type="project" value="UniProtKB-KW"/>
</dbReference>
<dbReference type="PROSITE" id="PS00599">
    <property type="entry name" value="AA_TRANSFER_CLASS_2"/>
    <property type="match status" value="1"/>
</dbReference>
<evidence type="ECO:0000259" key="13">
    <source>
        <dbReference type="Pfam" id="PF00155"/>
    </source>
</evidence>
<evidence type="ECO:0000256" key="5">
    <source>
        <dbReference type="ARBA" id="ARBA00013187"/>
    </source>
</evidence>
<evidence type="ECO:0000256" key="12">
    <source>
        <dbReference type="RuleBase" id="RU003693"/>
    </source>
</evidence>
<evidence type="ECO:0000256" key="4">
    <source>
        <dbReference type="ARBA" id="ARBA00011738"/>
    </source>
</evidence>
<evidence type="ECO:0000313" key="15">
    <source>
        <dbReference type="Proteomes" id="UP000501568"/>
    </source>
</evidence>
<comment type="catalytic activity">
    <reaction evidence="11">
        <text>6-carboxyhexanoyl-[ACP] + L-alanine + H(+) = (8S)-8-amino-7-oxononanoate + holo-[ACP] + CO2</text>
        <dbReference type="Rhea" id="RHEA:42288"/>
        <dbReference type="Rhea" id="RHEA-COMP:9685"/>
        <dbReference type="Rhea" id="RHEA-COMP:9955"/>
        <dbReference type="ChEBI" id="CHEBI:15378"/>
        <dbReference type="ChEBI" id="CHEBI:16526"/>
        <dbReference type="ChEBI" id="CHEBI:57972"/>
        <dbReference type="ChEBI" id="CHEBI:64479"/>
        <dbReference type="ChEBI" id="CHEBI:78846"/>
        <dbReference type="ChEBI" id="CHEBI:149468"/>
        <dbReference type="EC" id="2.3.1.47"/>
    </reaction>
</comment>
<comment type="similarity">
    <text evidence="3">Belongs to the class-II pyridoxal-phosphate-dependent aminotransferase family. BioF subfamily.</text>
</comment>
<dbReference type="InterPro" id="IPR015421">
    <property type="entry name" value="PyrdxlP-dep_Trfase_major"/>
</dbReference>
<dbReference type="SUPFAM" id="SSF53383">
    <property type="entry name" value="PLP-dependent transferases"/>
    <property type="match status" value="1"/>
</dbReference>
<dbReference type="InterPro" id="IPR001917">
    <property type="entry name" value="Aminotrans_II_pyridoxalP_BS"/>
</dbReference>
<keyword evidence="8 12" id="KW-0663">Pyridoxal phosphate</keyword>
<dbReference type="PANTHER" id="PTHR13693">
    <property type="entry name" value="CLASS II AMINOTRANSFERASE/8-AMINO-7-OXONONANOATE SYNTHASE"/>
    <property type="match status" value="1"/>
</dbReference>
<name>A0A6G6Y774_9SPHN</name>
<comment type="cofactor">
    <cofactor evidence="1 12">
        <name>pyridoxal 5'-phosphate</name>
        <dbReference type="ChEBI" id="CHEBI:597326"/>
    </cofactor>
</comment>
<protein>
    <recommendedName>
        <fullName evidence="5">8-amino-7-oxononanoate synthase</fullName>
        <ecNumber evidence="5">2.3.1.47</ecNumber>
    </recommendedName>
    <alternativeName>
        <fullName evidence="9">7-keto-8-amino-pelargonic acid synthase</fullName>
    </alternativeName>
    <alternativeName>
        <fullName evidence="10">8-amino-7-ketopelargonate synthase</fullName>
    </alternativeName>
</protein>
<keyword evidence="7" id="KW-0093">Biotin biosynthesis</keyword>
<dbReference type="InterPro" id="IPR050087">
    <property type="entry name" value="AON_synthase_class-II"/>
</dbReference>
<evidence type="ECO:0000256" key="6">
    <source>
        <dbReference type="ARBA" id="ARBA00022679"/>
    </source>
</evidence>
<comment type="pathway">
    <text evidence="2">Cofactor biosynthesis; biotin biosynthesis.</text>
</comment>
<evidence type="ECO:0000256" key="1">
    <source>
        <dbReference type="ARBA" id="ARBA00001933"/>
    </source>
</evidence>
<dbReference type="Proteomes" id="UP000501568">
    <property type="component" value="Chromosome"/>
</dbReference>
<evidence type="ECO:0000256" key="10">
    <source>
        <dbReference type="ARBA" id="ARBA00033381"/>
    </source>
</evidence>
<proteinExistence type="inferred from homology"/>
<dbReference type="Gene3D" id="3.40.640.10">
    <property type="entry name" value="Type I PLP-dependent aspartate aminotransferase-like (Major domain)"/>
    <property type="match status" value="1"/>
</dbReference>
<evidence type="ECO:0000256" key="8">
    <source>
        <dbReference type="ARBA" id="ARBA00022898"/>
    </source>
</evidence>
<accession>A0A6G6Y774</accession>
<evidence type="ECO:0000256" key="9">
    <source>
        <dbReference type="ARBA" id="ARBA00032610"/>
    </source>
</evidence>
<dbReference type="PANTHER" id="PTHR13693:SF100">
    <property type="entry name" value="8-AMINO-7-OXONONANOATE SYNTHASE"/>
    <property type="match status" value="1"/>
</dbReference>
<dbReference type="Pfam" id="PF00155">
    <property type="entry name" value="Aminotran_1_2"/>
    <property type="match status" value="1"/>
</dbReference>
<evidence type="ECO:0000256" key="7">
    <source>
        <dbReference type="ARBA" id="ARBA00022756"/>
    </source>
</evidence>
<dbReference type="KEGG" id="spzr:G5C33_13530"/>
<organism evidence="14 15">
    <name type="scientific">Stakelama tenebrarum</name>
    <dbReference type="NCBI Taxonomy" id="2711215"/>
    <lineage>
        <taxon>Bacteria</taxon>
        <taxon>Pseudomonadati</taxon>
        <taxon>Pseudomonadota</taxon>
        <taxon>Alphaproteobacteria</taxon>
        <taxon>Sphingomonadales</taxon>
        <taxon>Sphingomonadaceae</taxon>
        <taxon>Stakelama</taxon>
    </lineage>
</organism>
<dbReference type="RefSeq" id="WP_165327709.1">
    <property type="nucleotide sequence ID" value="NZ_CP049109.1"/>
</dbReference>
<dbReference type="InterPro" id="IPR015422">
    <property type="entry name" value="PyrdxlP-dep_Trfase_small"/>
</dbReference>
<reference evidence="14 15" key="1">
    <citation type="submission" date="2020-02" db="EMBL/GenBank/DDBJ databases">
        <authorList>
            <person name="Zheng R.K."/>
            <person name="Sun C.M."/>
        </authorList>
    </citation>
    <scope>NUCLEOTIDE SEQUENCE [LARGE SCALE GENOMIC DNA]</scope>
    <source>
        <strain evidence="15">zrk23</strain>
    </source>
</reference>
<keyword evidence="6" id="KW-0808">Transferase</keyword>
<dbReference type="InterPro" id="IPR015424">
    <property type="entry name" value="PyrdxlP-dep_Trfase"/>
</dbReference>
<dbReference type="AlphaFoldDB" id="A0A6G6Y774"/>
<dbReference type="GO" id="GO:0030170">
    <property type="term" value="F:pyridoxal phosphate binding"/>
    <property type="evidence" value="ECO:0007669"/>
    <property type="project" value="InterPro"/>
</dbReference>
<dbReference type="EMBL" id="CP049109">
    <property type="protein sequence ID" value="QIG80701.1"/>
    <property type="molecule type" value="Genomic_DNA"/>
</dbReference>
<sequence length="372" mass="39082">MNWAAPFESNLAALADAGSLRRLSPRRGVDFSSNDYLGLADAPLLREAAGEALARGVPIGSCGSRLLRGNDPEIEALEAEAAAFFGDEATLFFSSGFAANTAFFATVPQRGDLVVHDALIHASVHDGMRLGRAETRAAAHQDVAAFDAVIADWRGQGGTGRVWIAVESLYSMDGDKTPLANFAALADRHEAMLVVDEAHATGVWGPLGRGLSAELPRADNRVILRTLGKALGCEGALLGMPRLLADFMVNRARPFIFSTAPSPLMAAIARAAIRSLEASERREQLHALVDHAAAKLAPIGVPATGSQILLRHVGGNARAVAMAEALQAQGFDVRAIRPPTVPQGTARLRISLTLNATPDDVDALAQGLGDLA</sequence>
<dbReference type="EC" id="2.3.1.47" evidence="5"/>
<comment type="subunit">
    <text evidence="4">Homodimer.</text>
</comment>
<evidence type="ECO:0000256" key="2">
    <source>
        <dbReference type="ARBA" id="ARBA00004746"/>
    </source>
</evidence>
<dbReference type="GO" id="GO:0008710">
    <property type="term" value="F:8-amino-7-oxononanoate synthase activity"/>
    <property type="evidence" value="ECO:0007669"/>
    <property type="project" value="UniProtKB-EC"/>
</dbReference>
<gene>
    <name evidence="14" type="ORF">G5C33_13530</name>
</gene>
<dbReference type="InterPro" id="IPR004839">
    <property type="entry name" value="Aminotransferase_I/II_large"/>
</dbReference>
<evidence type="ECO:0000256" key="3">
    <source>
        <dbReference type="ARBA" id="ARBA00010008"/>
    </source>
</evidence>
<keyword evidence="15" id="KW-1185">Reference proteome</keyword>
<feature type="domain" description="Aminotransferase class I/classII large" evidence="13">
    <location>
        <begin position="29"/>
        <end position="366"/>
    </location>
</feature>
<evidence type="ECO:0000256" key="11">
    <source>
        <dbReference type="ARBA" id="ARBA00047715"/>
    </source>
</evidence>
<dbReference type="Gene3D" id="3.90.1150.10">
    <property type="entry name" value="Aspartate Aminotransferase, domain 1"/>
    <property type="match status" value="1"/>
</dbReference>
<evidence type="ECO:0000313" key="14">
    <source>
        <dbReference type="EMBL" id="QIG80701.1"/>
    </source>
</evidence>